<dbReference type="Pfam" id="PF01047">
    <property type="entry name" value="MarR"/>
    <property type="match status" value="1"/>
</dbReference>
<name>A0A0U1L699_9FIRM</name>
<dbReference type="AlphaFoldDB" id="A0A0U1L699"/>
<dbReference type="PANTHER" id="PTHR35790">
    <property type="entry name" value="HTH-TYPE TRANSCRIPTIONAL REGULATOR PCHR"/>
    <property type="match status" value="1"/>
</dbReference>
<keyword evidence="3" id="KW-0804">Transcription</keyword>
<dbReference type="PROSITE" id="PS01117">
    <property type="entry name" value="HTH_MARR_1"/>
    <property type="match status" value="1"/>
</dbReference>
<dbReference type="Gene3D" id="1.10.10.10">
    <property type="entry name" value="Winged helix-like DNA-binding domain superfamily/Winged helix DNA-binding domain"/>
    <property type="match status" value="1"/>
</dbReference>
<evidence type="ECO:0000256" key="1">
    <source>
        <dbReference type="ARBA" id="ARBA00023015"/>
    </source>
</evidence>
<dbReference type="EMBL" id="CTRP01000016">
    <property type="protein sequence ID" value="CQR75200.1"/>
    <property type="molecule type" value="Genomic_DNA"/>
</dbReference>
<dbReference type="PROSITE" id="PS50995">
    <property type="entry name" value="HTH_MARR_2"/>
    <property type="match status" value="1"/>
</dbReference>
<evidence type="ECO:0000256" key="3">
    <source>
        <dbReference type="ARBA" id="ARBA00023163"/>
    </source>
</evidence>
<evidence type="ECO:0000313" key="5">
    <source>
        <dbReference type="EMBL" id="CQR75200.1"/>
    </source>
</evidence>
<dbReference type="InterPro" id="IPR000835">
    <property type="entry name" value="HTH_MarR-typ"/>
</dbReference>
<dbReference type="SUPFAM" id="SSF46785">
    <property type="entry name" value="Winged helix' DNA-binding domain"/>
    <property type="match status" value="1"/>
</dbReference>
<accession>A0A0U1L699</accession>
<reference evidence="6" key="1">
    <citation type="submission" date="2015-03" db="EMBL/GenBank/DDBJ databases">
        <authorList>
            <person name="Nijsse Bart"/>
        </authorList>
    </citation>
    <scope>NUCLEOTIDE SEQUENCE [LARGE SCALE GENOMIC DNA]</scope>
</reference>
<keyword evidence="2" id="KW-0238">DNA-binding</keyword>
<gene>
    <name evidence="5" type="ORF">SpAn4DRAFT_4564</name>
</gene>
<dbReference type="SMART" id="SM00347">
    <property type="entry name" value="HTH_MARR"/>
    <property type="match status" value="1"/>
</dbReference>
<protein>
    <submittedName>
        <fullName evidence="5">Transcriptional regulator, MarR family</fullName>
    </submittedName>
</protein>
<dbReference type="RefSeq" id="WP_021171414.1">
    <property type="nucleotide sequence ID" value="NZ_CTRP01000016.1"/>
</dbReference>
<dbReference type="GO" id="GO:0003677">
    <property type="term" value="F:DNA binding"/>
    <property type="evidence" value="ECO:0007669"/>
    <property type="project" value="UniProtKB-KW"/>
</dbReference>
<dbReference type="InterPro" id="IPR023187">
    <property type="entry name" value="Tscrpt_reg_MarR-type_CS"/>
</dbReference>
<sequence>MTEQRKEMLGSIFRLSRKFFEAMKQPNKFGTDSLLYSSEIHTLEMIGKHPGITVTELADRQGISKSALPKLIHKLIEKDLVYRYQETGNKKNILLELTDKGRLAVQHHFKFHETFDSGIMKKINSLTPEEYLFLSGILQDLEQYIDHMKQQE</sequence>
<dbReference type="InterPro" id="IPR036390">
    <property type="entry name" value="WH_DNA-bd_sf"/>
</dbReference>
<dbReference type="GO" id="GO:0003700">
    <property type="term" value="F:DNA-binding transcription factor activity"/>
    <property type="evidence" value="ECO:0007669"/>
    <property type="project" value="InterPro"/>
</dbReference>
<evidence type="ECO:0000256" key="2">
    <source>
        <dbReference type="ARBA" id="ARBA00023125"/>
    </source>
</evidence>
<evidence type="ECO:0000259" key="4">
    <source>
        <dbReference type="PROSITE" id="PS50995"/>
    </source>
</evidence>
<organism evidence="5 6">
    <name type="scientific">Sporomusa ovata</name>
    <dbReference type="NCBI Taxonomy" id="2378"/>
    <lineage>
        <taxon>Bacteria</taxon>
        <taxon>Bacillati</taxon>
        <taxon>Bacillota</taxon>
        <taxon>Negativicutes</taxon>
        <taxon>Selenomonadales</taxon>
        <taxon>Sporomusaceae</taxon>
        <taxon>Sporomusa</taxon>
    </lineage>
</organism>
<dbReference type="Proteomes" id="UP000049855">
    <property type="component" value="Unassembled WGS sequence"/>
</dbReference>
<feature type="domain" description="HTH marR-type" evidence="4">
    <location>
        <begin position="5"/>
        <end position="143"/>
    </location>
</feature>
<dbReference type="InterPro" id="IPR036388">
    <property type="entry name" value="WH-like_DNA-bd_sf"/>
</dbReference>
<evidence type="ECO:0000313" key="6">
    <source>
        <dbReference type="Proteomes" id="UP000049855"/>
    </source>
</evidence>
<dbReference type="InterPro" id="IPR052067">
    <property type="entry name" value="Metal_resp_HTH_trans_reg"/>
</dbReference>
<proteinExistence type="predicted"/>
<keyword evidence="1" id="KW-0805">Transcription regulation</keyword>
<keyword evidence="6" id="KW-1185">Reference proteome</keyword>
<dbReference type="PANTHER" id="PTHR35790:SF4">
    <property type="entry name" value="HTH-TYPE TRANSCRIPTIONAL REGULATOR PCHR"/>
    <property type="match status" value="1"/>
</dbReference>